<feature type="chain" id="PRO_5047271758" evidence="2">
    <location>
        <begin position="36"/>
        <end position="150"/>
    </location>
</feature>
<feature type="signal peptide" evidence="2">
    <location>
        <begin position="1"/>
        <end position="35"/>
    </location>
</feature>
<evidence type="ECO:0000313" key="4">
    <source>
        <dbReference type="Proteomes" id="UP000294721"/>
    </source>
</evidence>
<name>A0ABY2BX22_9NEIS</name>
<organism evidence="3 4">
    <name type="scientific">Uruburuella suis</name>
    <dbReference type="NCBI Taxonomy" id="252130"/>
    <lineage>
        <taxon>Bacteria</taxon>
        <taxon>Pseudomonadati</taxon>
        <taxon>Pseudomonadota</taxon>
        <taxon>Betaproteobacteria</taxon>
        <taxon>Neisseriales</taxon>
        <taxon>Neisseriaceae</taxon>
        <taxon>Uruburuella</taxon>
    </lineage>
</organism>
<dbReference type="EMBL" id="SLXE01000046">
    <property type="protein sequence ID" value="TCO98437.1"/>
    <property type="molecule type" value="Genomic_DNA"/>
</dbReference>
<dbReference type="Gene3D" id="1.20.120.1490">
    <property type="match status" value="1"/>
</dbReference>
<keyword evidence="2" id="KW-0732">Signal</keyword>
<dbReference type="Proteomes" id="UP000294721">
    <property type="component" value="Unassembled WGS sequence"/>
</dbReference>
<keyword evidence="1" id="KW-0175">Coiled coil</keyword>
<comment type="caution">
    <text evidence="3">The sequence shown here is derived from an EMBL/GenBank/DDBJ whole genome shotgun (WGS) entry which is preliminary data.</text>
</comment>
<evidence type="ECO:0000256" key="2">
    <source>
        <dbReference type="SAM" id="SignalP"/>
    </source>
</evidence>
<proteinExistence type="predicted"/>
<evidence type="ECO:0000313" key="3">
    <source>
        <dbReference type="EMBL" id="TCO98437.1"/>
    </source>
</evidence>
<accession>A0ABY2BX22</accession>
<sequence>MKPQGNNVFNLLPPPALMALALAGILLGGVAQAQAAQMAVQLDDFQPNCDIRQLSLSPEQRNQLRSIRTEHKKALDQANRKNDRINRNRQRNLMRILAADDFNESFARGYVGERYAPSMDFAVDELKIQHRFFQLLTPDQRRLWLNACLK</sequence>
<evidence type="ECO:0000256" key="1">
    <source>
        <dbReference type="SAM" id="Coils"/>
    </source>
</evidence>
<protein>
    <submittedName>
        <fullName evidence="3">Spy/CpxP family protein refolding chaperone</fullName>
    </submittedName>
</protein>
<keyword evidence="4" id="KW-1185">Reference proteome</keyword>
<gene>
    <name evidence="3" type="ORF">EV680_1461</name>
</gene>
<reference evidence="3 4" key="1">
    <citation type="submission" date="2019-03" db="EMBL/GenBank/DDBJ databases">
        <title>Genomic Encyclopedia of Type Strains, Phase IV (KMG-IV): sequencing the most valuable type-strain genomes for metagenomic binning, comparative biology and taxonomic classification.</title>
        <authorList>
            <person name="Goeker M."/>
        </authorList>
    </citation>
    <scope>NUCLEOTIDE SEQUENCE [LARGE SCALE GENOMIC DNA]</scope>
    <source>
        <strain evidence="3 4">DSM 17474</strain>
    </source>
</reference>
<feature type="coiled-coil region" evidence="1">
    <location>
        <begin position="61"/>
        <end position="88"/>
    </location>
</feature>